<dbReference type="AlphaFoldDB" id="I4BBT2"/>
<evidence type="ECO:0000313" key="5">
    <source>
        <dbReference type="Proteomes" id="UP000006048"/>
    </source>
</evidence>
<evidence type="ECO:0000313" key="4">
    <source>
        <dbReference type="EMBL" id="AFM14739.1"/>
    </source>
</evidence>
<dbReference type="KEGG" id="tpx:Turpa_4106"/>
<dbReference type="InterPro" id="IPR011006">
    <property type="entry name" value="CheY-like_superfamily"/>
</dbReference>
<evidence type="ECO:0000256" key="1">
    <source>
        <dbReference type="ARBA" id="ARBA00022553"/>
    </source>
</evidence>
<dbReference type="EMBL" id="CP002959">
    <property type="protein sequence ID" value="AFM14739.1"/>
    <property type="molecule type" value="Genomic_DNA"/>
</dbReference>
<dbReference type="CDD" id="cd00156">
    <property type="entry name" value="REC"/>
    <property type="match status" value="1"/>
</dbReference>
<dbReference type="PANTHER" id="PTHR44591:SF3">
    <property type="entry name" value="RESPONSE REGULATORY DOMAIN-CONTAINING PROTEIN"/>
    <property type="match status" value="1"/>
</dbReference>
<dbReference type="PANTHER" id="PTHR44591">
    <property type="entry name" value="STRESS RESPONSE REGULATOR PROTEIN 1"/>
    <property type="match status" value="1"/>
</dbReference>
<dbReference type="Proteomes" id="UP000006048">
    <property type="component" value="Chromosome"/>
</dbReference>
<dbReference type="InterPro" id="IPR050595">
    <property type="entry name" value="Bact_response_regulator"/>
</dbReference>
<organism evidence="4 5">
    <name type="scientific">Turneriella parva (strain ATCC BAA-1111 / DSM 21527 / NCTC 11395 / H)</name>
    <name type="common">Leptospira parva</name>
    <dbReference type="NCBI Taxonomy" id="869212"/>
    <lineage>
        <taxon>Bacteria</taxon>
        <taxon>Pseudomonadati</taxon>
        <taxon>Spirochaetota</taxon>
        <taxon>Spirochaetia</taxon>
        <taxon>Leptospirales</taxon>
        <taxon>Leptospiraceae</taxon>
        <taxon>Turneriella</taxon>
    </lineage>
</organism>
<gene>
    <name evidence="4" type="ordered locus">Turpa_4106</name>
</gene>
<dbReference type="Gene3D" id="3.40.50.2300">
    <property type="match status" value="1"/>
</dbReference>
<feature type="modified residue" description="4-aspartylphosphate" evidence="2">
    <location>
        <position position="61"/>
    </location>
</feature>
<reference evidence="4 5" key="1">
    <citation type="submission" date="2012-06" db="EMBL/GenBank/DDBJ databases">
        <title>The complete chromosome of genome of Turneriella parva DSM 21527.</title>
        <authorList>
            <consortium name="US DOE Joint Genome Institute (JGI-PGF)"/>
            <person name="Lucas S."/>
            <person name="Han J."/>
            <person name="Lapidus A."/>
            <person name="Bruce D."/>
            <person name="Goodwin L."/>
            <person name="Pitluck S."/>
            <person name="Peters L."/>
            <person name="Kyrpides N."/>
            <person name="Mavromatis K."/>
            <person name="Ivanova N."/>
            <person name="Mikhailova N."/>
            <person name="Chertkov O."/>
            <person name="Detter J.C."/>
            <person name="Tapia R."/>
            <person name="Han C."/>
            <person name="Land M."/>
            <person name="Hauser L."/>
            <person name="Markowitz V."/>
            <person name="Cheng J.-F."/>
            <person name="Hugenholtz P."/>
            <person name="Woyke T."/>
            <person name="Wu D."/>
            <person name="Gronow S."/>
            <person name="Wellnitz S."/>
            <person name="Brambilla E."/>
            <person name="Klenk H.-P."/>
            <person name="Eisen J.A."/>
        </authorList>
    </citation>
    <scope>NUCLEOTIDE SEQUENCE [LARGE SCALE GENOMIC DNA]</scope>
    <source>
        <strain evidence="5">ATCC BAA-1111 / DSM 21527 / NCTC 11395 / H</strain>
    </source>
</reference>
<name>I4BBT2_TURPD</name>
<keyword evidence="5" id="KW-1185">Reference proteome</keyword>
<dbReference type="Pfam" id="PF00072">
    <property type="entry name" value="Response_reg"/>
    <property type="match status" value="1"/>
</dbReference>
<dbReference type="OrthoDB" id="1901654at2"/>
<dbReference type="SMART" id="SM00448">
    <property type="entry name" value="REC"/>
    <property type="match status" value="1"/>
</dbReference>
<evidence type="ECO:0000256" key="2">
    <source>
        <dbReference type="PROSITE-ProRule" id="PRU00169"/>
    </source>
</evidence>
<feature type="domain" description="Response regulatory" evidence="3">
    <location>
        <begin position="12"/>
        <end position="132"/>
    </location>
</feature>
<protein>
    <submittedName>
        <fullName evidence="4">Response regulator receiver</fullName>
    </submittedName>
</protein>
<sequence length="135" mass="15189">MVRGSRFPNGDKVLLADVDEGDALQLSSFLELNGFTVRRGADIHEAMEHFINFQPGVVIVDANLPAKSWLELIQSIRRYEEDRDSDYRSIIMVTSSRYTAELSQKALRAGAHEIVGKPVDQQGMLRKITEHAAVY</sequence>
<accession>I4BBT2</accession>
<proteinExistence type="predicted"/>
<dbReference type="PROSITE" id="PS50110">
    <property type="entry name" value="RESPONSE_REGULATORY"/>
    <property type="match status" value="1"/>
</dbReference>
<evidence type="ECO:0000259" key="3">
    <source>
        <dbReference type="PROSITE" id="PS50110"/>
    </source>
</evidence>
<dbReference type="STRING" id="869212.Turpa_4106"/>
<dbReference type="HOGENOM" id="CLU_1884886_0_0_12"/>
<dbReference type="InterPro" id="IPR001789">
    <property type="entry name" value="Sig_transdc_resp-reg_receiver"/>
</dbReference>
<dbReference type="SUPFAM" id="SSF52172">
    <property type="entry name" value="CheY-like"/>
    <property type="match status" value="1"/>
</dbReference>
<dbReference type="RefSeq" id="WP_014805214.1">
    <property type="nucleotide sequence ID" value="NC_018020.1"/>
</dbReference>
<dbReference type="GO" id="GO:0000160">
    <property type="term" value="P:phosphorelay signal transduction system"/>
    <property type="evidence" value="ECO:0007669"/>
    <property type="project" value="InterPro"/>
</dbReference>
<keyword evidence="1 2" id="KW-0597">Phosphoprotein</keyword>